<organism evidence="3 4">
    <name type="scientific">Ruminococcus bovis</name>
    <dbReference type="NCBI Taxonomy" id="2564099"/>
    <lineage>
        <taxon>Bacteria</taxon>
        <taxon>Bacillati</taxon>
        <taxon>Bacillota</taxon>
        <taxon>Clostridia</taxon>
        <taxon>Eubacteriales</taxon>
        <taxon>Oscillospiraceae</taxon>
        <taxon>Ruminococcus</taxon>
    </lineage>
</organism>
<sequence length="258" mass="30275">MFFENLWKEISTLNEVQSIALAGSRASEKYDEKSDYDLYIYCDTVPSDEVRKSILEKYCDYIELGNHFWELEDNCTLKNGIDIDILYRNIDTITEELSSVVEKYNPHNGYTTCIWHNVLHSKILYDKNDKFKKMQDRFSVPYPEELKKNITRQNMNLLSGILPSYDKQITKALNRNDLPSINHRISAFVESYFDIIFALNKMTHPGEKRMVEYAKGYGKILPKNFEENLTSLFSNMFSDKENTLLILENIVTEIKKVI</sequence>
<dbReference type="SUPFAM" id="SSF81301">
    <property type="entry name" value="Nucleotidyltransferase"/>
    <property type="match status" value="1"/>
</dbReference>
<proteinExistence type="predicted"/>
<name>A0A4P8XTQ2_9FIRM</name>
<keyword evidence="4" id="KW-1185">Reference proteome</keyword>
<dbReference type="RefSeq" id="WP_138156277.1">
    <property type="nucleotide sequence ID" value="NZ_CP039381.1"/>
</dbReference>
<reference evidence="3 4" key="1">
    <citation type="submission" date="2019-04" db="EMBL/GenBank/DDBJ databases">
        <authorList>
            <person name="Embree M."/>
            <person name="Gaffney J.R."/>
        </authorList>
    </citation>
    <scope>NUCLEOTIDE SEQUENCE [LARGE SCALE GENOMIC DNA]</scope>
    <source>
        <strain evidence="3 4">JE7A12</strain>
    </source>
</reference>
<accession>A0A4P8XTQ2</accession>
<evidence type="ECO:0000313" key="4">
    <source>
        <dbReference type="Proteomes" id="UP000301475"/>
    </source>
</evidence>
<dbReference type="GO" id="GO:0016779">
    <property type="term" value="F:nucleotidyltransferase activity"/>
    <property type="evidence" value="ECO:0007669"/>
    <property type="project" value="InterPro"/>
</dbReference>
<dbReference type="OrthoDB" id="5176171at2"/>
<dbReference type="InterPro" id="IPR002934">
    <property type="entry name" value="Polymerase_NTP_transf_dom"/>
</dbReference>
<dbReference type="Pfam" id="PF13228">
    <property type="entry name" value="DUF4037"/>
    <property type="match status" value="1"/>
</dbReference>
<dbReference type="InterPro" id="IPR025117">
    <property type="entry name" value="DUF4037"/>
</dbReference>
<dbReference type="KEGG" id="ruj:E5Z56_01870"/>
<dbReference type="InterPro" id="IPR043519">
    <property type="entry name" value="NT_sf"/>
</dbReference>
<dbReference type="Gene3D" id="3.30.460.10">
    <property type="entry name" value="Beta Polymerase, domain 2"/>
    <property type="match status" value="1"/>
</dbReference>
<evidence type="ECO:0000259" key="2">
    <source>
        <dbReference type="Pfam" id="PF13228"/>
    </source>
</evidence>
<dbReference type="EMBL" id="CP039381">
    <property type="protein sequence ID" value="QCT06187.1"/>
    <property type="molecule type" value="Genomic_DNA"/>
</dbReference>
<dbReference type="AlphaFoldDB" id="A0A4P8XTQ2"/>
<evidence type="ECO:0000259" key="1">
    <source>
        <dbReference type="Pfam" id="PF01909"/>
    </source>
</evidence>
<dbReference type="Proteomes" id="UP000301475">
    <property type="component" value="Chromosome"/>
</dbReference>
<evidence type="ECO:0000313" key="3">
    <source>
        <dbReference type="EMBL" id="QCT06187.1"/>
    </source>
</evidence>
<gene>
    <name evidence="3" type="ORF">E5Z56_01870</name>
</gene>
<feature type="domain" description="DUF4037" evidence="2">
    <location>
        <begin position="119"/>
        <end position="208"/>
    </location>
</feature>
<protein>
    <submittedName>
        <fullName evidence="3">DUF4037 domain-containing protein</fullName>
    </submittedName>
</protein>
<feature type="domain" description="Polymerase nucleotidyl transferase" evidence="1">
    <location>
        <begin position="5"/>
        <end position="63"/>
    </location>
</feature>
<dbReference type="Pfam" id="PF01909">
    <property type="entry name" value="NTP_transf_2"/>
    <property type="match status" value="1"/>
</dbReference>